<accession>A0A7M4EPL3</accession>
<proteinExistence type="predicted"/>
<keyword evidence="3" id="KW-1015">Disulfide bond</keyword>
<evidence type="ECO:0000259" key="4">
    <source>
        <dbReference type="Pfam" id="PF00089"/>
    </source>
</evidence>
<keyword evidence="2" id="KW-0865">Zymogen</keyword>
<evidence type="ECO:0000256" key="1">
    <source>
        <dbReference type="ARBA" id="ARBA00022729"/>
    </source>
</evidence>
<sequence length="94" mass="10243">MLACRAKIMRAMKLIHLPQAEDVMKSGTTCSVAGWGLTGVHRSQKTKGDSRGPLVCNRIVQAIVSHGNVCGIPTTIYTCVLAYIPWIMRNTGEE</sequence>
<dbReference type="PANTHER" id="PTHR24271:SF81">
    <property type="entry name" value="GRANZYME B"/>
    <property type="match status" value="1"/>
</dbReference>
<dbReference type="InterPro" id="IPR043504">
    <property type="entry name" value="Peptidase_S1_PA_chymotrypsin"/>
</dbReference>
<keyword evidence="1" id="KW-0732">Signal</keyword>
<dbReference type="Gene3D" id="2.40.10.10">
    <property type="entry name" value="Trypsin-like serine proteases"/>
    <property type="match status" value="1"/>
</dbReference>
<dbReference type="GO" id="GO:0004252">
    <property type="term" value="F:serine-type endopeptidase activity"/>
    <property type="evidence" value="ECO:0007669"/>
    <property type="project" value="InterPro"/>
</dbReference>
<evidence type="ECO:0000313" key="6">
    <source>
        <dbReference type="Proteomes" id="UP000594220"/>
    </source>
</evidence>
<organism evidence="5 6">
    <name type="scientific">Crocodylus porosus</name>
    <name type="common">Saltwater crocodile</name>
    <name type="synonym">Estuarine crocodile</name>
    <dbReference type="NCBI Taxonomy" id="8502"/>
    <lineage>
        <taxon>Eukaryota</taxon>
        <taxon>Metazoa</taxon>
        <taxon>Chordata</taxon>
        <taxon>Craniata</taxon>
        <taxon>Vertebrata</taxon>
        <taxon>Euteleostomi</taxon>
        <taxon>Archelosauria</taxon>
        <taxon>Archosauria</taxon>
        <taxon>Crocodylia</taxon>
        <taxon>Longirostres</taxon>
        <taxon>Crocodylidae</taxon>
        <taxon>Crocodylus</taxon>
    </lineage>
</organism>
<name>A0A7M4EPL3_CROPO</name>
<evidence type="ECO:0000313" key="5">
    <source>
        <dbReference type="Ensembl" id="ENSCPRP00005011935.1"/>
    </source>
</evidence>
<feature type="domain" description="Peptidase S1" evidence="4">
    <location>
        <begin position="45"/>
        <end position="87"/>
    </location>
</feature>
<dbReference type="Proteomes" id="UP000594220">
    <property type="component" value="Unplaced"/>
</dbReference>
<dbReference type="GO" id="GO:0005737">
    <property type="term" value="C:cytoplasm"/>
    <property type="evidence" value="ECO:0007669"/>
    <property type="project" value="TreeGrafter"/>
</dbReference>
<dbReference type="AlphaFoldDB" id="A0A7M4EPL3"/>
<gene>
    <name evidence="5" type="primary">LOC109315370</name>
</gene>
<dbReference type="InterPro" id="IPR001254">
    <property type="entry name" value="Trypsin_dom"/>
</dbReference>
<dbReference type="GO" id="GO:0006508">
    <property type="term" value="P:proteolysis"/>
    <property type="evidence" value="ECO:0007669"/>
    <property type="project" value="InterPro"/>
</dbReference>
<dbReference type="SUPFAM" id="SSF50494">
    <property type="entry name" value="Trypsin-like serine proteases"/>
    <property type="match status" value="1"/>
</dbReference>
<dbReference type="Ensembl" id="ENSCPRT00005014061.1">
    <property type="protein sequence ID" value="ENSCPRP00005011935.1"/>
    <property type="gene ID" value="ENSCPRG00005008510.1"/>
</dbReference>
<evidence type="ECO:0000256" key="3">
    <source>
        <dbReference type="ARBA" id="ARBA00023157"/>
    </source>
</evidence>
<keyword evidence="6" id="KW-1185">Reference proteome</keyword>
<dbReference type="PANTHER" id="PTHR24271">
    <property type="entry name" value="KALLIKREIN-RELATED"/>
    <property type="match status" value="1"/>
</dbReference>
<reference evidence="5" key="2">
    <citation type="submission" date="2025-09" db="UniProtKB">
        <authorList>
            <consortium name="Ensembl"/>
        </authorList>
    </citation>
    <scope>IDENTIFICATION</scope>
</reference>
<dbReference type="Pfam" id="PF00089">
    <property type="entry name" value="Trypsin"/>
    <property type="match status" value="1"/>
</dbReference>
<dbReference type="InterPro" id="IPR009003">
    <property type="entry name" value="Peptidase_S1_PA"/>
</dbReference>
<reference evidence="5" key="1">
    <citation type="submission" date="2025-08" db="UniProtKB">
        <authorList>
            <consortium name="Ensembl"/>
        </authorList>
    </citation>
    <scope>IDENTIFICATION</scope>
</reference>
<protein>
    <submittedName>
        <fullName evidence="5">Mast cell protease 4-like</fullName>
    </submittedName>
</protein>
<evidence type="ECO:0000256" key="2">
    <source>
        <dbReference type="ARBA" id="ARBA00023145"/>
    </source>
</evidence>